<reference evidence="1 2" key="1">
    <citation type="submission" date="2022-09" db="EMBL/GenBank/DDBJ databases">
        <title>New species of Phenylobacterium.</title>
        <authorList>
            <person name="Mieszkin S."/>
        </authorList>
    </citation>
    <scope>NUCLEOTIDE SEQUENCE [LARGE SCALE GENOMIC DNA]</scope>
    <source>
        <strain evidence="1 2">HK31-G</strain>
    </source>
</reference>
<proteinExistence type="predicted"/>
<organism evidence="1 2">
    <name type="scientific">Phenylobacterium ferrooxidans</name>
    <dbReference type="NCBI Taxonomy" id="2982689"/>
    <lineage>
        <taxon>Bacteria</taxon>
        <taxon>Pseudomonadati</taxon>
        <taxon>Pseudomonadota</taxon>
        <taxon>Alphaproteobacteria</taxon>
        <taxon>Caulobacterales</taxon>
        <taxon>Caulobacteraceae</taxon>
        <taxon>Phenylobacterium</taxon>
    </lineage>
</organism>
<name>A0ABW6CLQ7_9CAUL</name>
<sequence>MSKADYIWKVEGHICAACFGRVLAKTVEGGKREFRCSNCDATWAGEAKGGCCCGMKVGNRDAGIRCVANPDRRPELLSEIIAKEVA</sequence>
<dbReference type="Proteomes" id="UP001598130">
    <property type="component" value="Unassembled WGS sequence"/>
</dbReference>
<comment type="caution">
    <text evidence="1">The sequence shown here is derived from an EMBL/GenBank/DDBJ whole genome shotgun (WGS) entry which is preliminary data.</text>
</comment>
<evidence type="ECO:0000313" key="1">
    <source>
        <dbReference type="EMBL" id="MFD3263163.1"/>
    </source>
</evidence>
<dbReference type="RefSeq" id="WP_377367877.1">
    <property type="nucleotide sequence ID" value="NZ_JAOTJD010000005.1"/>
</dbReference>
<evidence type="ECO:0000313" key="2">
    <source>
        <dbReference type="Proteomes" id="UP001598130"/>
    </source>
</evidence>
<protein>
    <submittedName>
        <fullName evidence="1">Uncharacterized protein</fullName>
    </submittedName>
</protein>
<keyword evidence="2" id="KW-1185">Reference proteome</keyword>
<accession>A0ABW6CLQ7</accession>
<gene>
    <name evidence="1" type="ORF">OCL97_04175</name>
</gene>
<dbReference type="EMBL" id="JAOTJD010000005">
    <property type="protein sequence ID" value="MFD3263163.1"/>
    <property type="molecule type" value="Genomic_DNA"/>
</dbReference>